<sequence length="81" mass="8909">MASGEHYNIQQQQGAVRCTLMCRIEPGDEIWGVIVGNQFDYEGLVIKLRDGEHSAVLMMQAQRLEQSGNGQGASERQAMAA</sequence>
<dbReference type="EMBL" id="JABFUD020000023">
    <property type="protein sequence ID" value="KAI5061402.1"/>
    <property type="molecule type" value="Genomic_DNA"/>
</dbReference>
<gene>
    <name evidence="1" type="ORF">GOP47_0023907</name>
</gene>
<keyword evidence="2" id="KW-1185">Reference proteome</keyword>
<dbReference type="Proteomes" id="UP000886520">
    <property type="component" value="Chromosome 23"/>
</dbReference>
<proteinExistence type="predicted"/>
<name>A0A9D4Z5L4_ADICA</name>
<comment type="caution">
    <text evidence="1">The sequence shown here is derived from an EMBL/GenBank/DDBJ whole genome shotgun (WGS) entry which is preliminary data.</text>
</comment>
<accession>A0A9D4Z5L4</accession>
<protein>
    <submittedName>
        <fullName evidence="1">Uncharacterized protein</fullName>
    </submittedName>
</protein>
<evidence type="ECO:0000313" key="1">
    <source>
        <dbReference type="EMBL" id="KAI5061402.1"/>
    </source>
</evidence>
<organism evidence="1 2">
    <name type="scientific">Adiantum capillus-veneris</name>
    <name type="common">Maidenhair fern</name>
    <dbReference type="NCBI Taxonomy" id="13818"/>
    <lineage>
        <taxon>Eukaryota</taxon>
        <taxon>Viridiplantae</taxon>
        <taxon>Streptophyta</taxon>
        <taxon>Embryophyta</taxon>
        <taxon>Tracheophyta</taxon>
        <taxon>Polypodiopsida</taxon>
        <taxon>Polypodiidae</taxon>
        <taxon>Polypodiales</taxon>
        <taxon>Pteridineae</taxon>
        <taxon>Pteridaceae</taxon>
        <taxon>Vittarioideae</taxon>
        <taxon>Adiantum</taxon>
    </lineage>
</organism>
<dbReference type="AlphaFoldDB" id="A0A9D4Z5L4"/>
<evidence type="ECO:0000313" key="2">
    <source>
        <dbReference type="Proteomes" id="UP000886520"/>
    </source>
</evidence>
<reference evidence="1" key="1">
    <citation type="submission" date="2021-01" db="EMBL/GenBank/DDBJ databases">
        <title>Adiantum capillus-veneris genome.</title>
        <authorList>
            <person name="Fang Y."/>
            <person name="Liao Q."/>
        </authorList>
    </citation>
    <scope>NUCLEOTIDE SEQUENCE</scope>
    <source>
        <strain evidence="1">H3</strain>
        <tissue evidence="1">Leaf</tissue>
    </source>
</reference>